<organism evidence="1 2">
    <name type="scientific">Araneus ventricosus</name>
    <name type="common">Orbweaver spider</name>
    <name type="synonym">Epeira ventricosa</name>
    <dbReference type="NCBI Taxonomy" id="182803"/>
    <lineage>
        <taxon>Eukaryota</taxon>
        <taxon>Metazoa</taxon>
        <taxon>Ecdysozoa</taxon>
        <taxon>Arthropoda</taxon>
        <taxon>Chelicerata</taxon>
        <taxon>Arachnida</taxon>
        <taxon>Araneae</taxon>
        <taxon>Araneomorphae</taxon>
        <taxon>Entelegynae</taxon>
        <taxon>Araneoidea</taxon>
        <taxon>Araneidae</taxon>
        <taxon>Araneus</taxon>
    </lineage>
</organism>
<evidence type="ECO:0000313" key="1">
    <source>
        <dbReference type="EMBL" id="GBM11611.1"/>
    </source>
</evidence>
<dbReference type="AlphaFoldDB" id="A0A4Y2D4L4"/>
<name>A0A4Y2D4L4_ARAVE</name>
<evidence type="ECO:0000313" key="2">
    <source>
        <dbReference type="Proteomes" id="UP000499080"/>
    </source>
</evidence>
<reference evidence="1 2" key="1">
    <citation type="journal article" date="2019" name="Sci. Rep.">
        <title>Orb-weaving spider Araneus ventricosus genome elucidates the spidroin gene catalogue.</title>
        <authorList>
            <person name="Kono N."/>
            <person name="Nakamura H."/>
            <person name="Ohtoshi R."/>
            <person name="Moran D.A.P."/>
            <person name="Shinohara A."/>
            <person name="Yoshida Y."/>
            <person name="Fujiwara M."/>
            <person name="Mori M."/>
            <person name="Tomita M."/>
            <person name="Arakawa K."/>
        </authorList>
    </citation>
    <scope>NUCLEOTIDE SEQUENCE [LARGE SCALE GENOMIC DNA]</scope>
</reference>
<keyword evidence="2" id="KW-1185">Reference proteome</keyword>
<gene>
    <name evidence="1" type="ORF">AVEN_180157_1</name>
</gene>
<sequence length="82" mass="9676">MQKIHKFTNSDVTIKAAVPWHIRETESTTARDDRYLAILTRYTEPFLLGNSLDSSQLPLDEFYRVKPNCEYLMKFTYMRGDP</sequence>
<dbReference type="Proteomes" id="UP000499080">
    <property type="component" value="Unassembled WGS sequence"/>
</dbReference>
<comment type="caution">
    <text evidence="1">The sequence shown here is derived from an EMBL/GenBank/DDBJ whole genome shotgun (WGS) entry which is preliminary data.</text>
</comment>
<proteinExistence type="predicted"/>
<accession>A0A4Y2D4L4</accession>
<protein>
    <submittedName>
        <fullName evidence="1">Uncharacterized protein</fullName>
    </submittedName>
</protein>
<dbReference type="EMBL" id="BGPR01000301">
    <property type="protein sequence ID" value="GBM11611.1"/>
    <property type="molecule type" value="Genomic_DNA"/>
</dbReference>